<keyword evidence="4" id="KW-0378">Hydrolase</keyword>
<dbReference type="Pfam" id="PF00557">
    <property type="entry name" value="Peptidase_M24"/>
    <property type="match status" value="1"/>
</dbReference>
<evidence type="ECO:0000259" key="7">
    <source>
        <dbReference type="SMART" id="SM01011"/>
    </source>
</evidence>
<keyword evidence="5" id="KW-0464">Manganese</keyword>
<dbReference type="PROSITE" id="PS00491">
    <property type="entry name" value="PROLINE_PEPTIDASE"/>
    <property type="match status" value="1"/>
</dbReference>
<dbReference type="Proteomes" id="UP001221142">
    <property type="component" value="Unassembled WGS sequence"/>
</dbReference>
<keyword evidence="9" id="KW-1185">Reference proteome</keyword>
<dbReference type="InterPro" id="IPR052433">
    <property type="entry name" value="X-Pro_dipept-like"/>
</dbReference>
<evidence type="ECO:0000256" key="3">
    <source>
        <dbReference type="ARBA" id="ARBA00022723"/>
    </source>
</evidence>
<organism evidence="8 9">
    <name type="scientific">Roridomyces roridus</name>
    <dbReference type="NCBI Taxonomy" id="1738132"/>
    <lineage>
        <taxon>Eukaryota</taxon>
        <taxon>Fungi</taxon>
        <taxon>Dikarya</taxon>
        <taxon>Basidiomycota</taxon>
        <taxon>Agaricomycotina</taxon>
        <taxon>Agaricomycetes</taxon>
        <taxon>Agaricomycetidae</taxon>
        <taxon>Agaricales</taxon>
        <taxon>Marasmiineae</taxon>
        <taxon>Mycenaceae</taxon>
        <taxon>Roridomyces</taxon>
    </lineage>
</organism>
<evidence type="ECO:0000313" key="9">
    <source>
        <dbReference type="Proteomes" id="UP001221142"/>
    </source>
</evidence>
<evidence type="ECO:0000256" key="6">
    <source>
        <dbReference type="RuleBase" id="RU000590"/>
    </source>
</evidence>
<dbReference type="InterPro" id="IPR000994">
    <property type="entry name" value="Pept_M24"/>
</dbReference>
<dbReference type="GO" id="GO:0030145">
    <property type="term" value="F:manganese ion binding"/>
    <property type="evidence" value="ECO:0007669"/>
    <property type="project" value="InterPro"/>
</dbReference>
<dbReference type="InterPro" id="IPR007865">
    <property type="entry name" value="Aminopep_P_N"/>
</dbReference>
<dbReference type="InterPro" id="IPR001131">
    <property type="entry name" value="Peptidase_M24B_aminopep-P_CS"/>
</dbReference>
<gene>
    <name evidence="8" type="ORF">FB45DRAFT_1057639</name>
</gene>
<comment type="similarity">
    <text evidence="2 6">Belongs to the peptidase M24B family.</text>
</comment>
<dbReference type="SMART" id="SM01011">
    <property type="entry name" value="AMP_N"/>
    <property type="match status" value="1"/>
</dbReference>
<dbReference type="CDD" id="cd01087">
    <property type="entry name" value="Prolidase"/>
    <property type="match status" value="1"/>
</dbReference>
<dbReference type="AlphaFoldDB" id="A0AAD7BXU1"/>
<evidence type="ECO:0000313" key="8">
    <source>
        <dbReference type="EMBL" id="KAJ7632580.1"/>
    </source>
</evidence>
<dbReference type="GO" id="GO:0070006">
    <property type="term" value="F:metalloaminopeptidase activity"/>
    <property type="evidence" value="ECO:0007669"/>
    <property type="project" value="InterPro"/>
</dbReference>
<keyword evidence="3 6" id="KW-0479">Metal-binding</keyword>
<dbReference type="SUPFAM" id="SSF55920">
    <property type="entry name" value="Creatinase/aminopeptidase"/>
    <property type="match status" value="1"/>
</dbReference>
<dbReference type="Gene3D" id="3.90.230.10">
    <property type="entry name" value="Creatinase/methionine aminopeptidase superfamily"/>
    <property type="match status" value="1"/>
</dbReference>
<evidence type="ECO:0000256" key="1">
    <source>
        <dbReference type="ARBA" id="ARBA00001936"/>
    </source>
</evidence>
<sequence length="538" mass="57870">MYPSTAHVKAVLESLSKLLPDNERIKPQVLLLAGGVVEYRNDTDRELAFRQESNFYYLSGCNVPSSYLLIGSQPGSLSVELFIPEASLADMMWSVPPPSLAAATETHDVTRVDNIANLPAAIAKLAVPGALFHALPRGSPLFPALSEDYLQPILAPENEGGAVTDFYLISALHLARLVKDESEISLIRKACDISSRAHETVMRVLGAAVKGGIVAGAQAGVDRPLLPSEWLIEKEAEAEALFVASCRREGAVHQAYLPIVAASTRASTLHYCCNGGNDKEFAWGPVGPHDHQNSHSLSSGKVIKPQVLLIDAGCEWTCYASDITRTIPVGNGGKFTPEAKAIYELVLEMQKACMDMIKPGVHWDAVHLLSHRILVRGFQKLGIFKSPTSPNSGSWASEEAIVASGQSAAFYPHGLGHSLGMDVHDTPSSAKPTVNPTISPNNAAVELGHTSFYDFLRLRIPLAAGMVVTVEPGIYFSPHLLAAVRESALIDHAVLKRYESVGGVRIEDVVHITPDGMENLTKVKSDVAWIEGVCSGQL</sequence>
<protein>
    <submittedName>
        <fullName evidence="8">Creatinase/aminopeptidase</fullName>
    </submittedName>
</protein>
<dbReference type="PANTHER" id="PTHR43226:SF1">
    <property type="entry name" value="XAA-PRO DIPEPTIDASE"/>
    <property type="match status" value="1"/>
</dbReference>
<feature type="domain" description="Aminopeptidase P N-terminal" evidence="7">
    <location>
        <begin position="2"/>
        <end position="142"/>
    </location>
</feature>
<dbReference type="EMBL" id="JARKIF010000008">
    <property type="protein sequence ID" value="KAJ7632580.1"/>
    <property type="molecule type" value="Genomic_DNA"/>
</dbReference>
<dbReference type="GO" id="GO:0006508">
    <property type="term" value="P:proteolysis"/>
    <property type="evidence" value="ECO:0007669"/>
    <property type="project" value="TreeGrafter"/>
</dbReference>
<accession>A0AAD7BXU1</accession>
<evidence type="ECO:0000256" key="2">
    <source>
        <dbReference type="ARBA" id="ARBA00008766"/>
    </source>
</evidence>
<dbReference type="Pfam" id="PF05195">
    <property type="entry name" value="AMP_N"/>
    <property type="match status" value="1"/>
</dbReference>
<name>A0AAD7BXU1_9AGAR</name>
<dbReference type="SUPFAM" id="SSF53092">
    <property type="entry name" value="Creatinase/prolidase N-terminal domain"/>
    <property type="match status" value="1"/>
</dbReference>
<dbReference type="InterPro" id="IPR036005">
    <property type="entry name" value="Creatinase/aminopeptidase-like"/>
</dbReference>
<comment type="caution">
    <text evidence="8">The sequence shown here is derived from an EMBL/GenBank/DDBJ whole genome shotgun (WGS) entry which is preliminary data.</text>
</comment>
<reference evidence="8" key="1">
    <citation type="submission" date="2023-03" db="EMBL/GenBank/DDBJ databases">
        <title>Massive genome expansion in bonnet fungi (Mycena s.s.) driven by repeated elements and novel gene families across ecological guilds.</title>
        <authorList>
            <consortium name="Lawrence Berkeley National Laboratory"/>
            <person name="Harder C.B."/>
            <person name="Miyauchi S."/>
            <person name="Viragh M."/>
            <person name="Kuo A."/>
            <person name="Thoen E."/>
            <person name="Andreopoulos B."/>
            <person name="Lu D."/>
            <person name="Skrede I."/>
            <person name="Drula E."/>
            <person name="Henrissat B."/>
            <person name="Morin E."/>
            <person name="Kohler A."/>
            <person name="Barry K."/>
            <person name="LaButti K."/>
            <person name="Morin E."/>
            <person name="Salamov A."/>
            <person name="Lipzen A."/>
            <person name="Mereny Z."/>
            <person name="Hegedus B."/>
            <person name="Baldrian P."/>
            <person name="Stursova M."/>
            <person name="Weitz H."/>
            <person name="Taylor A."/>
            <person name="Grigoriev I.V."/>
            <person name="Nagy L.G."/>
            <person name="Martin F."/>
            <person name="Kauserud H."/>
        </authorList>
    </citation>
    <scope>NUCLEOTIDE SEQUENCE</scope>
    <source>
        <strain evidence="8">9284</strain>
    </source>
</reference>
<dbReference type="Gene3D" id="3.40.350.10">
    <property type="entry name" value="Creatinase/prolidase N-terminal domain"/>
    <property type="match status" value="1"/>
</dbReference>
<evidence type="ECO:0000256" key="4">
    <source>
        <dbReference type="ARBA" id="ARBA00022801"/>
    </source>
</evidence>
<proteinExistence type="inferred from homology"/>
<comment type="cofactor">
    <cofactor evidence="1">
        <name>Mn(2+)</name>
        <dbReference type="ChEBI" id="CHEBI:29035"/>
    </cofactor>
</comment>
<dbReference type="PANTHER" id="PTHR43226">
    <property type="entry name" value="XAA-PRO AMINOPEPTIDASE 3"/>
    <property type="match status" value="1"/>
</dbReference>
<dbReference type="InterPro" id="IPR029149">
    <property type="entry name" value="Creatin/AminoP/Spt16_N"/>
</dbReference>
<evidence type="ECO:0000256" key="5">
    <source>
        <dbReference type="ARBA" id="ARBA00023211"/>
    </source>
</evidence>